<protein>
    <recommendedName>
        <fullName evidence="8">Cell division protein DivIB</fullName>
    </recommendedName>
</protein>
<dbReference type="Pfam" id="PF03799">
    <property type="entry name" value="FtsQ_DivIB_C"/>
    <property type="match status" value="1"/>
</dbReference>
<dbReference type="InterPro" id="IPR026580">
    <property type="entry name" value="DivIB"/>
</dbReference>
<comment type="function">
    <text evidence="8">Cell division protein that may be involved in stabilizing or promoting the assembly of the division complex.</text>
</comment>
<keyword evidence="6 8" id="KW-0472">Membrane</keyword>
<dbReference type="Gene3D" id="3.10.20.310">
    <property type="entry name" value="membrane protein fhac"/>
    <property type="match status" value="1"/>
</dbReference>
<dbReference type="GO" id="GO:0005886">
    <property type="term" value="C:plasma membrane"/>
    <property type="evidence" value="ECO:0007669"/>
    <property type="project" value="UniProtKB-SubCell"/>
</dbReference>
<feature type="region of interest" description="Disordered" evidence="9">
    <location>
        <begin position="1"/>
        <end position="120"/>
    </location>
</feature>
<dbReference type="RefSeq" id="WP_125382392.1">
    <property type="nucleotide sequence ID" value="NZ_RJPM01000002.1"/>
</dbReference>
<feature type="transmembrane region" description="Helical" evidence="8">
    <location>
        <begin position="130"/>
        <end position="151"/>
    </location>
</feature>
<dbReference type="InterPro" id="IPR005548">
    <property type="entry name" value="Cell_div_FtsQ/DivIB_C"/>
</dbReference>
<evidence type="ECO:0000259" key="10">
    <source>
        <dbReference type="PROSITE" id="PS51779"/>
    </source>
</evidence>
<dbReference type="GO" id="GO:0032153">
    <property type="term" value="C:cell division site"/>
    <property type="evidence" value="ECO:0007669"/>
    <property type="project" value="UniProtKB-UniRule"/>
</dbReference>
<dbReference type="Pfam" id="PF08478">
    <property type="entry name" value="POTRA_1"/>
    <property type="match status" value="1"/>
</dbReference>
<evidence type="ECO:0000256" key="3">
    <source>
        <dbReference type="ARBA" id="ARBA00022618"/>
    </source>
</evidence>
<sequence>MKKSKEDKQETAQLSLSEWQVRNKEYLEKKAQEKAKKQAELEKKRAELEQKKEEMKAELENQEPSNEEDTVSEEIDTGSPTSEEEDEVQDSESESEVEEEDKAEAQDQEQEEEEVEQLEPPKVPIEKIHWYRALPVLVTSSLIFLASLYFLTPLATMKTIEFTGNKVVSQEELRSSSKIDQRDYTVTVYKNRHHYEQNLKASSPWIENVEITYQFPLTFKIDVQEYGILGYLQKDSKYYPILTSGEYVKKEVAADALPEERMDVTFSDAGLIKEFVQQLKNVPDSIKKSMRRVDLTPSKVTEDLVTITMSDEHQILVPISHIAKKLPYYEGIHPQLEVPSVVDMEAGIFSYAQGTENEVIHEASNDAQDTESSTQHAEQSTEHSAQSQAEKPEISENN</sequence>
<dbReference type="EMBL" id="RJPM01000002">
    <property type="protein sequence ID" value="RSJ76920.1"/>
    <property type="molecule type" value="Genomic_DNA"/>
</dbReference>
<keyword evidence="2 8" id="KW-1003">Cell membrane</keyword>
<evidence type="ECO:0000256" key="2">
    <source>
        <dbReference type="ARBA" id="ARBA00022475"/>
    </source>
</evidence>
<keyword evidence="3 8" id="KW-0132">Cell division</keyword>
<dbReference type="PROSITE" id="PS51779">
    <property type="entry name" value="POTRA"/>
    <property type="match status" value="1"/>
</dbReference>
<comment type="similarity">
    <text evidence="8">Belongs to the FtsQ/DivIB family. DivIB subfamily.</text>
</comment>
<keyword evidence="7 8" id="KW-0131">Cell cycle</keyword>
<keyword evidence="4 8" id="KW-0812">Transmembrane</keyword>
<name>A0A428GIJ7_STRCR</name>
<feature type="compositionally biased region" description="Basic and acidic residues" evidence="9">
    <location>
        <begin position="1"/>
        <end position="10"/>
    </location>
</feature>
<feature type="compositionally biased region" description="Polar residues" evidence="9">
    <location>
        <begin position="11"/>
        <end position="20"/>
    </location>
</feature>
<dbReference type="PANTHER" id="PTHR37820:SF1">
    <property type="entry name" value="CELL DIVISION PROTEIN FTSQ"/>
    <property type="match status" value="1"/>
</dbReference>
<evidence type="ECO:0000256" key="4">
    <source>
        <dbReference type="ARBA" id="ARBA00022692"/>
    </source>
</evidence>
<evidence type="ECO:0000313" key="12">
    <source>
        <dbReference type="Proteomes" id="UP000272213"/>
    </source>
</evidence>
<dbReference type="Gene3D" id="3.40.50.10960">
    <property type="match status" value="1"/>
</dbReference>
<evidence type="ECO:0000256" key="9">
    <source>
        <dbReference type="SAM" id="MobiDB-lite"/>
    </source>
</evidence>
<evidence type="ECO:0000256" key="7">
    <source>
        <dbReference type="ARBA" id="ARBA00023306"/>
    </source>
</evidence>
<gene>
    <name evidence="8 11" type="primary">divIB</name>
    <name evidence="11" type="ORF">D8798_03665</name>
</gene>
<evidence type="ECO:0000313" key="11">
    <source>
        <dbReference type="EMBL" id="RSJ76920.1"/>
    </source>
</evidence>
<dbReference type="InterPro" id="IPR034746">
    <property type="entry name" value="POTRA"/>
</dbReference>
<dbReference type="InterPro" id="IPR013685">
    <property type="entry name" value="POTRA_FtsQ_type"/>
</dbReference>
<dbReference type="GO" id="GO:0043093">
    <property type="term" value="P:FtsZ-dependent cytokinesis"/>
    <property type="evidence" value="ECO:0007669"/>
    <property type="project" value="UniProtKB-UniRule"/>
</dbReference>
<evidence type="ECO:0000256" key="8">
    <source>
        <dbReference type="HAMAP-Rule" id="MF_00912"/>
    </source>
</evidence>
<feature type="region of interest" description="Disordered" evidence="9">
    <location>
        <begin position="362"/>
        <end position="398"/>
    </location>
</feature>
<organism evidence="11 12">
    <name type="scientific">Streptococcus cristatus</name>
    <dbReference type="NCBI Taxonomy" id="45634"/>
    <lineage>
        <taxon>Bacteria</taxon>
        <taxon>Bacillati</taxon>
        <taxon>Bacillota</taxon>
        <taxon>Bacilli</taxon>
        <taxon>Lactobacillales</taxon>
        <taxon>Streptococcaceae</taxon>
        <taxon>Streptococcus</taxon>
    </lineage>
</organism>
<evidence type="ECO:0000256" key="1">
    <source>
        <dbReference type="ARBA" id="ARBA00004370"/>
    </source>
</evidence>
<keyword evidence="5 8" id="KW-1133">Transmembrane helix</keyword>
<dbReference type="Proteomes" id="UP000272213">
    <property type="component" value="Unassembled WGS sequence"/>
</dbReference>
<dbReference type="InterPro" id="IPR050487">
    <property type="entry name" value="FtsQ_DivIB"/>
</dbReference>
<dbReference type="AlphaFoldDB" id="A0A428GIJ7"/>
<evidence type="ECO:0000256" key="6">
    <source>
        <dbReference type="ARBA" id="ARBA00023136"/>
    </source>
</evidence>
<feature type="domain" description="POTRA" evidence="10">
    <location>
        <begin position="155"/>
        <end position="226"/>
    </location>
</feature>
<evidence type="ECO:0000256" key="5">
    <source>
        <dbReference type="ARBA" id="ARBA00022989"/>
    </source>
</evidence>
<proteinExistence type="inferred from homology"/>
<dbReference type="HAMAP" id="MF_00912">
    <property type="entry name" value="DivIB"/>
    <property type="match status" value="1"/>
</dbReference>
<accession>A0A428GIJ7</accession>
<comment type="caution">
    <text evidence="11">The sequence shown here is derived from an EMBL/GenBank/DDBJ whole genome shotgun (WGS) entry which is preliminary data.</text>
</comment>
<feature type="compositionally biased region" description="Basic and acidic residues" evidence="9">
    <location>
        <begin position="21"/>
        <end position="59"/>
    </location>
</feature>
<feature type="compositionally biased region" description="Polar residues" evidence="9">
    <location>
        <begin position="365"/>
        <end position="389"/>
    </location>
</feature>
<reference evidence="11 12" key="1">
    <citation type="submission" date="2018-11" db="EMBL/GenBank/DDBJ databases">
        <title>Species Designations Belie Phenotypic and Genotypic Heterogeneity in Oral Streptococci.</title>
        <authorList>
            <person name="Velsko I."/>
        </authorList>
    </citation>
    <scope>NUCLEOTIDE SEQUENCE [LARGE SCALE GENOMIC DNA]</scope>
    <source>
        <strain evidence="11 12">BCA6</strain>
    </source>
</reference>
<comment type="subcellular location">
    <subcellularLocation>
        <location evidence="8">Cell membrane</location>
        <topology evidence="8">Single-pass type II membrane protein</topology>
    </subcellularLocation>
    <subcellularLocation>
        <location evidence="1">Membrane</location>
    </subcellularLocation>
    <text evidence="8">Localizes to the division septum.</text>
</comment>
<dbReference type="PANTHER" id="PTHR37820">
    <property type="entry name" value="CELL DIVISION PROTEIN DIVIB"/>
    <property type="match status" value="1"/>
</dbReference>
<feature type="compositionally biased region" description="Acidic residues" evidence="9">
    <location>
        <begin position="65"/>
        <end position="117"/>
    </location>
</feature>